<proteinExistence type="predicted"/>
<gene>
    <name evidence="2" type="ORF">ABG768_023373</name>
</gene>
<comment type="caution">
    <text evidence="2">The sequence shown here is derived from an EMBL/GenBank/DDBJ whole genome shotgun (WGS) entry which is preliminary data.</text>
</comment>
<reference evidence="2 3" key="1">
    <citation type="submission" date="2024-05" db="EMBL/GenBank/DDBJ databases">
        <title>A high-quality chromosomal-level genome assembly of Topmouth culter (Culter alburnus).</title>
        <authorList>
            <person name="Zhao H."/>
        </authorList>
    </citation>
    <scope>NUCLEOTIDE SEQUENCE [LARGE SCALE GENOMIC DNA]</scope>
    <source>
        <strain evidence="2">CATC2023</strain>
        <tissue evidence="2">Muscle</tissue>
    </source>
</reference>
<dbReference type="EMBL" id="JAWDJR010000005">
    <property type="protein sequence ID" value="KAK9975321.1"/>
    <property type="molecule type" value="Genomic_DNA"/>
</dbReference>
<feature type="region of interest" description="Disordered" evidence="1">
    <location>
        <begin position="82"/>
        <end position="122"/>
    </location>
</feature>
<name>A0AAW2ANM7_CULAL</name>
<evidence type="ECO:0000256" key="1">
    <source>
        <dbReference type="SAM" id="MobiDB-lite"/>
    </source>
</evidence>
<protein>
    <submittedName>
        <fullName evidence="2">Uncharacterized protein</fullName>
    </submittedName>
</protein>
<feature type="compositionally biased region" description="Basic and acidic residues" evidence="1">
    <location>
        <begin position="24"/>
        <end position="60"/>
    </location>
</feature>
<dbReference type="Proteomes" id="UP001479290">
    <property type="component" value="Unassembled WGS sequence"/>
</dbReference>
<sequence>MCGCVSQSACNYFLSVYLIQTERKRQTERERVQRNKMSREQRGRHTDSGELEGERAESERGGTVPNSFCGLCEAQIVSFSGKVETQHPPQEVWLPGESGRKEEKHNDGAREGRKGAERETGE</sequence>
<accession>A0AAW2ANM7</accession>
<dbReference type="AlphaFoldDB" id="A0AAW2ANM7"/>
<evidence type="ECO:0000313" key="2">
    <source>
        <dbReference type="EMBL" id="KAK9975321.1"/>
    </source>
</evidence>
<feature type="compositionally biased region" description="Basic and acidic residues" evidence="1">
    <location>
        <begin position="98"/>
        <end position="122"/>
    </location>
</feature>
<evidence type="ECO:0000313" key="3">
    <source>
        <dbReference type="Proteomes" id="UP001479290"/>
    </source>
</evidence>
<feature type="region of interest" description="Disordered" evidence="1">
    <location>
        <begin position="24"/>
        <end position="64"/>
    </location>
</feature>
<organism evidence="2 3">
    <name type="scientific">Culter alburnus</name>
    <name type="common">Topmouth culter</name>
    <dbReference type="NCBI Taxonomy" id="194366"/>
    <lineage>
        <taxon>Eukaryota</taxon>
        <taxon>Metazoa</taxon>
        <taxon>Chordata</taxon>
        <taxon>Craniata</taxon>
        <taxon>Vertebrata</taxon>
        <taxon>Euteleostomi</taxon>
        <taxon>Actinopterygii</taxon>
        <taxon>Neopterygii</taxon>
        <taxon>Teleostei</taxon>
        <taxon>Ostariophysi</taxon>
        <taxon>Cypriniformes</taxon>
        <taxon>Xenocyprididae</taxon>
        <taxon>Xenocypridinae</taxon>
        <taxon>Culter</taxon>
    </lineage>
</organism>
<keyword evidence="3" id="KW-1185">Reference proteome</keyword>